<dbReference type="EMBL" id="FMJY01000004">
    <property type="protein sequence ID" value="SCO82772.1"/>
    <property type="molecule type" value="Genomic_DNA"/>
</dbReference>
<dbReference type="VEuPathDB" id="FungiDB:FOMG_16117"/>
<proteinExistence type="predicted"/>
<name>A0A2H3T294_FUSOX</name>
<dbReference type="VEuPathDB" id="FungiDB:FOXG_18344"/>
<dbReference type="Gene3D" id="3.50.50.60">
    <property type="entry name" value="FAD/NAD(P)-binding domain"/>
    <property type="match status" value="1"/>
</dbReference>
<organism evidence="1 2">
    <name type="scientific">Fusarium oxysporum</name>
    <name type="common">Fusarium vascular wilt</name>
    <dbReference type="NCBI Taxonomy" id="5507"/>
    <lineage>
        <taxon>Eukaryota</taxon>
        <taxon>Fungi</taxon>
        <taxon>Dikarya</taxon>
        <taxon>Ascomycota</taxon>
        <taxon>Pezizomycotina</taxon>
        <taxon>Sordariomycetes</taxon>
        <taxon>Hypocreomycetidae</taxon>
        <taxon>Hypocreales</taxon>
        <taxon>Nectriaceae</taxon>
        <taxon>Fusarium</taxon>
        <taxon>Fusarium oxysporum species complex</taxon>
    </lineage>
</organism>
<dbReference type="Proteomes" id="UP000219369">
    <property type="component" value="Unassembled WGS sequence"/>
</dbReference>
<dbReference type="InterPro" id="IPR036188">
    <property type="entry name" value="FAD/NAD-bd_sf"/>
</dbReference>
<evidence type="ECO:0000313" key="2">
    <source>
        <dbReference type="Proteomes" id="UP000219369"/>
    </source>
</evidence>
<accession>A0A2H3T294</accession>
<dbReference type="VEuPathDB" id="FungiDB:FOIG_15583"/>
<dbReference type="Gene3D" id="3.30.9.30">
    <property type="match status" value="1"/>
</dbReference>
<dbReference type="VEuPathDB" id="FungiDB:FOZG_04616"/>
<evidence type="ECO:0000313" key="1">
    <source>
        <dbReference type="EMBL" id="SCO82772.1"/>
    </source>
</evidence>
<dbReference type="VEuPathDB" id="FungiDB:FOC4_g10001775"/>
<dbReference type="OrthoDB" id="16820at2759"/>
<dbReference type="AlphaFoldDB" id="A0A2H3T294"/>
<protein>
    <submittedName>
        <fullName evidence="1">Related to salicylate hydroxylase</fullName>
    </submittedName>
</protein>
<sequence>MQKLDDQRDDEGTILVGVQFDAEKSQESISCDVLLGCDNIHSFVQTTVVDLEWKKTHSGRVVAYGHVKCDSPGQIGVTISGGKQVLRDSTMIQSQHGSFPMTYFEPSREKVYSLAIMSMAENQDAREGWKALRKGKVTLKRDNVAGFKVGRIKGLELIINERGWYYYLVYMLPPD</sequence>
<reference evidence="2" key="1">
    <citation type="submission" date="2016-09" db="EMBL/GenBank/DDBJ databases">
        <authorList>
            <person name="Guldener U."/>
        </authorList>
    </citation>
    <scope>NUCLEOTIDE SEQUENCE [LARGE SCALE GENOMIC DNA]</scope>
    <source>
        <strain evidence="2">V64-1</strain>
    </source>
</reference>
<gene>
    <name evidence="1" type="ORF">FRV6_06985</name>
</gene>